<accession>A0A4D4LSE0</accession>
<evidence type="ECO:0000313" key="2">
    <source>
        <dbReference type="EMBL" id="GDY64491.1"/>
    </source>
</evidence>
<gene>
    <name evidence="2" type="ORF">SAV14893_038840</name>
</gene>
<proteinExistence type="predicted"/>
<comment type="caution">
    <text evidence="2">The sequence shown here is derived from an EMBL/GenBank/DDBJ whole genome shotgun (WGS) entry which is preliminary data.</text>
</comment>
<sequence>MAPRPRQTSSASAATTIVCSSTYGSAVTRIKASVKAFGPAGVPPVSLPDRPQPPAGTAAVPGFELRLTNQAEH</sequence>
<dbReference type="Proteomes" id="UP000302139">
    <property type="component" value="Unassembled WGS sequence"/>
</dbReference>
<evidence type="ECO:0000313" key="3">
    <source>
        <dbReference type="Proteomes" id="UP000302139"/>
    </source>
</evidence>
<dbReference type="AlphaFoldDB" id="A0A4D4LSE0"/>
<feature type="region of interest" description="Disordered" evidence="1">
    <location>
        <begin position="41"/>
        <end position="62"/>
    </location>
</feature>
<evidence type="ECO:0000256" key="1">
    <source>
        <dbReference type="SAM" id="MobiDB-lite"/>
    </source>
</evidence>
<reference evidence="2 3" key="1">
    <citation type="submission" date="2019-04" db="EMBL/GenBank/DDBJ databases">
        <title>Draft genome sequences of Streptomyces avermitilis NBRC 14893.</title>
        <authorList>
            <person name="Komaki H."/>
            <person name="Tamura T."/>
            <person name="Hosoyama A."/>
        </authorList>
    </citation>
    <scope>NUCLEOTIDE SEQUENCE [LARGE SCALE GENOMIC DNA]</scope>
    <source>
        <strain evidence="2 3">NBRC 14893</strain>
    </source>
</reference>
<name>A0A4D4LSE0_STRAX</name>
<feature type="compositionally biased region" description="Pro residues" evidence="1">
    <location>
        <begin position="41"/>
        <end position="54"/>
    </location>
</feature>
<organism evidence="2 3">
    <name type="scientific">Streptomyces avermitilis</name>
    <dbReference type="NCBI Taxonomy" id="33903"/>
    <lineage>
        <taxon>Bacteria</taxon>
        <taxon>Bacillati</taxon>
        <taxon>Actinomycetota</taxon>
        <taxon>Actinomycetes</taxon>
        <taxon>Kitasatosporales</taxon>
        <taxon>Streptomycetaceae</taxon>
        <taxon>Streptomyces</taxon>
    </lineage>
</organism>
<protein>
    <submittedName>
        <fullName evidence="2">Uncharacterized protein</fullName>
    </submittedName>
</protein>
<dbReference type="EMBL" id="BJHX01000001">
    <property type="protein sequence ID" value="GDY64491.1"/>
    <property type="molecule type" value="Genomic_DNA"/>
</dbReference>